<feature type="compositionally biased region" description="Polar residues" evidence="1">
    <location>
        <begin position="386"/>
        <end position="395"/>
    </location>
</feature>
<keyword evidence="3" id="KW-1185">Reference proteome</keyword>
<organism evidence="2 3">
    <name type="scientific">Caerostris extrusa</name>
    <name type="common">Bark spider</name>
    <name type="synonym">Caerostris bankana</name>
    <dbReference type="NCBI Taxonomy" id="172846"/>
    <lineage>
        <taxon>Eukaryota</taxon>
        <taxon>Metazoa</taxon>
        <taxon>Ecdysozoa</taxon>
        <taxon>Arthropoda</taxon>
        <taxon>Chelicerata</taxon>
        <taxon>Arachnida</taxon>
        <taxon>Araneae</taxon>
        <taxon>Araneomorphae</taxon>
        <taxon>Entelegynae</taxon>
        <taxon>Araneoidea</taxon>
        <taxon>Araneidae</taxon>
        <taxon>Caerostris</taxon>
    </lineage>
</organism>
<dbReference type="EMBL" id="BPLR01019131">
    <property type="protein sequence ID" value="GIZ04745.1"/>
    <property type="molecule type" value="Genomic_DNA"/>
</dbReference>
<dbReference type="Proteomes" id="UP001054945">
    <property type="component" value="Unassembled WGS sequence"/>
</dbReference>
<feature type="region of interest" description="Disordered" evidence="1">
    <location>
        <begin position="509"/>
        <end position="534"/>
    </location>
</feature>
<name>A0AAV4YEF3_CAEEX</name>
<evidence type="ECO:0000313" key="3">
    <source>
        <dbReference type="Proteomes" id="UP001054945"/>
    </source>
</evidence>
<feature type="region of interest" description="Disordered" evidence="1">
    <location>
        <begin position="248"/>
        <end position="337"/>
    </location>
</feature>
<reference evidence="2 3" key="1">
    <citation type="submission" date="2021-06" db="EMBL/GenBank/DDBJ databases">
        <title>Caerostris extrusa draft genome.</title>
        <authorList>
            <person name="Kono N."/>
            <person name="Arakawa K."/>
        </authorList>
    </citation>
    <scope>NUCLEOTIDE SEQUENCE [LARGE SCALE GENOMIC DNA]</scope>
</reference>
<evidence type="ECO:0000256" key="1">
    <source>
        <dbReference type="SAM" id="MobiDB-lite"/>
    </source>
</evidence>
<evidence type="ECO:0000313" key="2">
    <source>
        <dbReference type="EMBL" id="GIZ04745.1"/>
    </source>
</evidence>
<feature type="compositionally biased region" description="Polar residues" evidence="1">
    <location>
        <begin position="321"/>
        <end position="330"/>
    </location>
</feature>
<feature type="compositionally biased region" description="Basic and acidic residues" evidence="1">
    <location>
        <begin position="248"/>
        <end position="259"/>
    </location>
</feature>
<feature type="compositionally biased region" description="Polar residues" evidence="1">
    <location>
        <begin position="358"/>
        <end position="368"/>
    </location>
</feature>
<protein>
    <submittedName>
        <fullName evidence="2">Uncharacterized protein</fullName>
    </submittedName>
</protein>
<accession>A0AAV4YEF3</accession>
<gene>
    <name evidence="2" type="primary">AVEN_49053_1</name>
    <name evidence="2" type="ORF">CEXT_769851</name>
</gene>
<comment type="caution">
    <text evidence="2">The sequence shown here is derived from an EMBL/GenBank/DDBJ whole genome shotgun (WGS) entry which is preliminary data.</text>
</comment>
<dbReference type="AlphaFoldDB" id="A0AAV4YEF3"/>
<sequence length="534" mass="61302">MLPERSASLQWKMLCVQQTYFATDSFWVLLVTQCQDINSVLVGERIEKESMELNEPRKRTESHRKGRIRGIQEHLGDSVPRRTALGWRMNRGRVEHFERRRNPAPLVSDALTTGHLMSRFSVHFISASCPESPHEETDFSDQICSVTTENLFSSRLNLEQWTTFHIFKGLYFWSFVRSLSAVEEDKREDLPKGLKMMQVKLMTCLFVVYELHYALSEGDVFSRKARKLLGFQNSRGFRYNVKDELEQSSHFRKEERDRNGVSSRDLQHEPGVGRQSPASVSVDRLPPAAHTRTSNHPDLQVDRKIPGGQGWPSGYDFYAPRNNQDSNNPEESSKKTNPLDLQKHLNKQLRFVSKSPKTDSSIPESNESFDAKDPISWPLIPEDNSEFSSPGTTSTEIKEMSNFPHHLMSNTFPSFDNGDNVDRRPTRVPLGIINLLLNYPQQKSIKIYQTAIRISPFIQTSDDKEKFIEATLMGRLFKFVSTSDKNFPPESSLKDFTLQNEKRFLNPKGVLRKDSPCSDNTNENKAGDLDLTTF</sequence>
<feature type="region of interest" description="Disordered" evidence="1">
    <location>
        <begin position="349"/>
        <end position="395"/>
    </location>
</feature>
<proteinExistence type="predicted"/>